<dbReference type="EMBL" id="CP075870">
    <property type="protein sequence ID" value="QYT05716.1"/>
    <property type="molecule type" value="Genomic_DNA"/>
</dbReference>
<evidence type="ECO:0000313" key="2">
    <source>
        <dbReference type="EMBL" id="QYT05716.1"/>
    </source>
</evidence>
<organism evidence="2 3">
    <name type="scientific">Trichoderma simmonsii</name>
    <dbReference type="NCBI Taxonomy" id="1491479"/>
    <lineage>
        <taxon>Eukaryota</taxon>
        <taxon>Fungi</taxon>
        <taxon>Dikarya</taxon>
        <taxon>Ascomycota</taxon>
        <taxon>Pezizomycotina</taxon>
        <taxon>Sordariomycetes</taxon>
        <taxon>Hypocreomycetidae</taxon>
        <taxon>Hypocreales</taxon>
        <taxon>Hypocreaceae</taxon>
        <taxon>Trichoderma</taxon>
    </lineage>
</organism>
<accession>A0A8G0LU19</accession>
<evidence type="ECO:0000259" key="1">
    <source>
        <dbReference type="Pfam" id="PF06985"/>
    </source>
</evidence>
<dbReference type="Pfam" id="PF06985">
    <property type="entry name" value="HET"/>
    <property type="match status" value="1"/>
</dbReference>
<keyword evidence="3" id="KW-1185">Reference proteome</keyword>
<proteinExistence type="predicted"/>
<dbReference type="PANTHER" id="PTHR33112">
    <property type="entry name" value="DOMAIN PROTEIN, PUTATIVE-RELATED"/>
    <property type="match status" value="1"/>
</dbReference>
<reference evidence="2 3" key="1">
    <citation type="journal article" date="2021" name="BMC Genomics">
        <title>Telomere-to-telomere genome assembly of asparaginase-producing Trichoderma simmonsii.</title>
        <authorList>
            <person name="Chung D."/>
            <person name="Kwon Y.M."/>
            <person name="Yang Y."/>
        </authorList>
    </citation>
    <scope>NUCLEOTIDE SEQUENCE [LARGE SCALE GENOMIC DNA]</scope>
    <source>
        <strain evidence="2 3">GH-Sj1</strain>
    </source>
</reference>
<dbReference type="InterPro" id="IPR010730">
    <property type="entry name" value="HET"/>
</dbReference>
<protein>
    <submittedName>
        <fullName evidence="2">HET domain-containing protein</fullName>
    </submittedName>
</protein>
<sequence>MVTHGLERVAIGARLHDWEAELCWNGDMFSCILHCREDNKAVAFQLRLSRLPCEPESLDPSSFPYHKYRRLMDVYKIDTTIIQEWIETCDRLHGPESQKIAPFLSTSKLEWLYLIDLEKQCLVKVDTAQNPQYIALSYVWGGMEMLKTTSENLEKMLQPGALIESQRVKGPKLARTIVDAMDLARKLDCRFFWTDCICIVQGPGQEEIDERTMFLNEMASIYANAYVTIVAAEGADGNSGIPAIGRCSEPRDTLWSEMQFPGHTLLLGRDCDTRHALYGRDKTWSTRGWTFQESYLSRRVLVFTSIVSFHCQEHTSCEWDLAPHGMRRGWIDRISFVCNVPNWPDINHYTGVVGEYSRKNLSFDDDTLDAFAGVTTVLKQSFCSGFHYGLPEMFFDASLLWEPGWANSTPLQLRKTEKLLLPSWSWVRTRGSLKTRVWKHFAEDFYKDTSFKNIYELQPLVQWWKTGPQGEAPKLITYQHFSNHASMPPGWTSRGNRERHEIKYSHSSSPDTKYRHPFPFPESAEASLPKNEYGPLLRCVAHRGWLVKSNKLEMYDGVPMYGTFNLCLSDGTWAGILFDDRLDQVFPQKSSEKCEVIAIAEGRVPGMDSDYLLPEYRVVQQAIFPGEEVSSRRNFCYEFYFILWIGWVDGIAYRRGIGRVLKGVWENMELEEIEVTLG</sequence>
<dbReference type="Proteomes" id="UP000826661">
    <property type="component" value="Chromosome VII"/>
</dbReference>
<name>A0A8G0LU19_9HYPO</name>
<evidence type="ECO:0000313" key="3">
    <source>
        <dbReference type="Proteomes" id="UP000826661"/>
    </source>
</evidence>
<dbReference type="AlphaFoldDB" id="A0A8G0LU19"/>
<dbReference type="PANTHER" id="PTHR33112:SF12">
    <property type="entry name" value="HETEROKARYON INCOMPATIBILITY DOMAIN-CONTAINING PROTEIN"/>
    <property type="match status" value="1"/>
</dbReference>
<feature type="domain" description="Heterokaryon incompatibility" evidence="1">
    <location>
        <begin position="133"/>
        <end position="293"/>
    </location>
</feature>
<gene>
    <name evidence="2" type="ORF">H0G86_012601</name>
</gene>